<dbReference type="PROSITE" id="PS00809">
    <property type="entry name" value="ADP_GLC_PYROPHOSPH_2"/>
    <property type="match status" value="1"/>
</dbReference>
<proteinExistence type="inferred from homology"/>
<sequence>MKRVLSIILGGGAGTRLYPLTKLRAKPAVPLAGKYRLIDIPVSNCINSDILKIYVLTQFNSASLNRHIARAYNFSGFTEGFVEVLAAQQTASDPSWFQGTADAVRKYLWLLEEWDIDEYLILSGDHLYRMDYRLFVQRHRETNADITISVLPIDEKRASDFGLMKIDASGRVVDFSEKPKGDALKRMQVDTTKLGLTPEQAQKSPYIASMGIYLFKKEVLSKLLNEAPDRTDFGKEIIPAAAGDYNVQAYLFNGYWEDIGTMESFYEANLALTKQPQPPFSFYDEQAPIYTRARYLPPTKLLDSHVTESIIGEGCIIKECRIAHSVLGIRTRIEAGCTIEDSLIMGSDYYQPLAERESVVNTGKVPIGIGANSIIRRAIIDKNARIGRDVQIINKDHVEEANREEKGFYIRNGIVVVLKNATIADGTVI</sequence>
<evidence type="ECO:0000256" key="9">
    <source>
        <dbReference type="HAMAP-Rule" id="MF_00624"/>
    </source>
</evidence>
<dbReference type="HAMAP" id="MF_00624">
    <property type="entry name" value="GlgC"/>
    <property type="match status" value="1"/>
</dbReference>
<dbReference type="PANTHER" id="PTHR43523">
    <property type="entry name" value="GLUCOSE-1-PHOSPHATE ADENYLYLTRANSFERASE-RELATED"/>
    <property type="match status" value="1"/>
</dbReference>
<evidence type="ECO:0000256" key="7">
    <source>
        <dbReference type="ARBA" id="ARBA00023056"/>
    </source>
</evidence>
<dbReference type="GO" id="GO:0031470">
    <property type="term" value="C:carboxysome"/>
    <property type="evidence" value="ECO:0007669"/>
    <property type="project" value="UniProtKB-ARBA"/>
</dbReference>
<dbReference type="NCBIfam" id="TIGR02091">
    <property type="entry name" value="glgC"/>
    <property type="match status" value="1"/>
</dbReference>
<dbReference type="AlphaFoldDB" id="A0A7C3ZMK9"/>
<dbReference type="InterPro" id="IPR023049">
    <property type="entry name" value="GlgC_bac"/>
</dbReference>
<evidence type="ECO:0000256" key="6">
    <source>
        <dbReference type="ARBA" id="ARBA00022840"/>
    </source>
</evidence>
<dbReference type="EC" id="2.7.7.27" evidence="9"/>
<evidence type="ECO:0000256" key="8">
    <source>
        <dbReference type="ARBA" id="ARBA00023277"/>
    </source>
</evidence>
<dbReference type="Gene3D" id="3.90.550.10">
    <property type="entry name" value="Spore Coat Polysaccharide Biosynthesis Protein SpsA, Chain A"/>
    <property type="match status" value="1"/>
</dbReference>
<evidence type="ECO:0000256" key="5">
    <source>
        <dbReference type="ARBA" id="ARBA00022741"/>
    </source>
</evidence>
<dbReference type="GO" id="GO:0043886">
    <property type="term" value="F:structural constituent of carboxysome shell"/>
    <property type="evidence" value="ECO:0007669"/>
    <property type="project" value="UniProtKB-ARBA"/>
</dbReference>
<comment type="caution">
    <text evidence="9">Lacks conserved residue(s) required for the propagation of feature annotation.</text>
</comment>
<keyword evidence="3 9" id="KW-0808">Transferase</keyword>
<reference evidence="11" key="1">
    <citation type="journal article" date="2020" name="mSystems">
        <title>Genome- and Community-Level Interaction Insights into Carbon Utilization and Element Cycling Functions of Hydrothermarchaeota in Hydrothermal Sediment.</title>
        <authorList>
            <person name="Zhou Z."/>
            <person name="Liu Y."/>
            <person name="Xu W."/>
            <person name="Pan J."/>
            <person name="Luo Z.H."/>
            <person name="Li M."/>
        </authorList>
    </citation>
    <scope>NUCLEOTIDE SEQUENCE [LARGE SCALE GENOMIC DNA]</scope>
    <source>
        <strain evidence="11">SpSt-374</strain>
    </source>
</reference>
<name>A0A7C3ZMK9_9CYAN</name>
<dbReference type="SUPFAM" id="SSF53448">
    <property type="entry name" value="Nucleotide-diphospho-sugar transferases"/>
    <property type="match status" value="1"/>
</dbReference>
<comment type="pathway">
    <text evidence="9">Glycan biosynthesis; glycogen biosynthesis.</text>
</comment>
<dbReference type="PANTHER" id="PTHR43523:SF12">
    <property type="entry name" value="GLUCOSE-1-PHOSPHATE ADENYLYLTRANSFERASE LARGE SUBUNIT 1, CHLOROPLASTIC-RELATED"/>
    <property type="match status" value="1"/>
</dbReference>
<dbReference type="Pfam" id="PF25247">
    <property type="entry name" value="LbH_GLGC"/>
    <property type="match status" value="1"/>
</dbReference>
<dbReference type="GO" id="GO:0008878">
    <property type="term" value="F:glucose-1-phosphate adenylyltransferase activity"/>
    <property type="evidence" value="ECO:0007669"/>
    <property type="project" value="UniProtKB-UniRule"/>
</dbReference>
<keyword evidence="6 9" id="KW-0067">ATP-binding</keyword>
<comment type="catalytic activity">
    <reaction evidence="9">
        <text>alpha-D-glucose 1-phosphate + ATP + H(+) = ADP-alpha-D-glucose + diphosphate</text>
        <dbReference type="Rhea" id="RHEA:12120"/>
        <dbReference type="ChEBI" id="CHEBI:15378"/>
        <dbReference type="ChEBI" id="CHEBI:30616"/>
        <dbReference type="ChEBI" id="CHEBI:33019"/>
        <dbReference type="ChEBI" id="CHEBI:57498"/>
        <dbReference type="ChEBI" id="CHEBI:58601"/>
        <dbReference type="EC" id="2.7.7.27"/>
    </reaction>
</comment>
<keyword evidence="8 9" id="KW-0119">Carbohydrate metabolism</keyword>
<feature type="site" description="Could play a key role in the communication between the regulatory and the substrate sites" evidence="9">
    <location>
        <position position="96"/>
    </location>
</feature>
<evidence type="ECO:0000259" key="10">
    <source>
        <dbReference type="Pfam" id="PF00483"/>
    </source>
</evidence>
<comment type="function">
    <text evidence="9">Involved in the biosynthesis of ADP-glucose, a building block required for the elongation reactions to produce glycogen. Catalyzes the reaction between ATP and alpha-D-glucose 1-phosphate (G1P) to produce pyrophosphate and ADP-Glc.</text>
</comment>
<dbReference type="InterPro" id="IPR011004">
    <property type="entry name" value="Trimer_LpxA-like_sf"/>
</dbReference>
<evidence type="ECO:0000256" key="3">
    <source>
        <dbReference type="ARBA" id="ARBA00022679"/>
    </source>
</evidence>
<dbReference type="CDD" id="cd02508">
    <property type="entry name" value="ADP_Glucose_PP"/>
    <property type="match status" value="1"/>
</dbReference>
<keyword evidence="7 9" id="KW-0320">Glycogen biosynthesis</keyword>
<feature type="binding site" evidence="9">
    <location>
        <begin position="177"/>
        <end position="178"/>
    </location>
    <ligand>
        <name>alpha-D-glucose 1-phosphate</name>
        <dbReference type="ChEBI" id="CHEBI:58601"/>
    </ligand>
</feature>
<feature type="binding site" evidence="9">
    <location>
        <position position="209"/>
    </location>
    <ligand>
        <name>alpha-D-glucose 1-phosphate</name>
        <dbReference type="ChEBI" id="CHEBI:58601"/>
    </ligand>
</feature>
<feature type="site" description="Could play a key role in the communication between the regulatory and the substrate sites" evidence="9">
    <location>
        <position position="58"/>
    </location>
</feature>
<dbReference type="Gene3D" id="2.160.10.10">
    <property type="entry name" value="Hexapeptide repeat proteins"/>
    <property type="match status" value="1"/>
</dbReference>
<dbReference type="SUPFAM" id="SSF51161">
    <property type="entry name" value="Trimeric LpxA-like enzymes"/>
    <property type="match status" value="1"/>
</dbReference>
<dbReference type="CDD" id="cd04651">
    <property type="entry name" value="LbH_G1P_AT_C"/>
    <property type="match status" value="1"/>
</dbReference>
<dbReference type="GO" id="GO:0005524">
    <property type="term" value="F:ATP binding"/>
    <property type="evidence" value="ECO:0007669"/>
    <property type="project" value="UniProtKB-KW"/>
</dbReference>
<accession>A0A7C3ZMK9</accession>
<keyword evidence="4 9" id="KW-0548">Nucleotidyltransferase</keyword>
<evidence type="ECO:0000313" key="11">
    <source>
        <dbReference type="EMBL" id="HGG01484.1"/>
    </source>
</evidence>
<organism evidence="11">
    <name type="scientific">Planktothricoides sp. SpSt-374</name>
    <dbReference type="NCBI Taxonomy" id="2282167"/>
    <lineage>
        <taxon>Bacteria</taxon>
        <taxon>Bacillati</taxon>
        <taxon>Cyanobacteriota</taxon>
        <taxon>Cyanophyceae</taxon>
        <taxon>Oscillatoriophycideae</taxon>
        <taxon>Oscillatoriales</taxon>
        <taxon>Oscillatoriaceae</taxon>
        <taxon>Planktothricoides</taxon>
    </lineage>
</organism>
<evidence type="ECO:0000256" key="1">
    <source>
        <dbReference type="ARBA" id="ARBA00010443"/>
    </source>
</evidence>
<evidence type="ECO:0000256" key="2">
    <source>
        <dbReference type="ARBA" id="ARBA00022600"/>
    </source>
</evidence>
<dbReference type="InterPro" id="IPR011831">
    <property type="entry name" value="ADP-Glc_PPase"/>
</dbReference>
<dbReference type="PROSITE" id="PS00808">
    <property type="entry name" value="ADP_GLC_PYROPHOSPH_1"/>
    <property type="match status" value="1"/>
</dbReference>
<dbReference type="InterPro" id="IPR029044">
    <property type="entry name" value="Nucleotide-diphossugar_trans"/>
</dbReference>
<comment type="caution">
    <text evidence="11">The sequence shown here is derived from an EMBL/GenBank/DDBJ whole genome shotgun (WGS) entry which is preliminary data.</text>
</comment>
<dbReference type="GO" id="GO:0005978">
    <property type="term" value="P:glycogen biosynthetic process"/>
    <property type="evidence" value="ECO:0007669"/>
    <property type="project" value="UniProtKB-UniRule"/>
</dbReference>
<keyword evidence="2 9" id="KW-0321">Glycogen metabolism</keyword>
<dbReference type="InterPro" id="IPR005835">
    <property type="entry name" value="NTP_transferase_dom"/>
</dbReference>
<protein>
    <recommendedName>
        <fullName evidence="9">Glucose-1-phosphate adenylyltransferase</fullName>
        <ecNumber evidence="9">2.7.7.27</ecNumber>
    </recommendedName>
    <alternativeName>
        <fullName evidence="9">ADP-glucose pyrophosphorylase</fullName>
        <shortName evidence="9">ADPGlc PPase</shortName>
    </alternativeName>
    <alternativeName>
        <fullName evidence="9">ADP-glucose synthase</fullName>
    </alternativeName>
</protein>
<comment type="similarity">
    <text evidence="1 9">Belongs to the bacterial/plant glucose-1-phosphate adenylyltransferase family.</text>
</comment>
<dbReference type="EMBL" id="DSPX01000127">
    <property type="protein sequence ID" value="HGG01484.1"/>
    <property type="molecule type" value="Genomic_DNA"/>
</dbReference>
<feature type="domain" description="Nucleotidyl transferase" evidence="10">
    <location>
        <begin position="6"/>
        <end position="274"/>
    </location>
</feature>
<dbReference type="Pfam" id="PF00483">
    <property type="entry name" value="NTP_transferase"/>
    <property type="match status" value="1"/>
</dbReference>
<dbReference type="InterPro" id="IPR005836">
    <property type="entry name" value="ADP_Glu_pyroP_CS"/>
</dbReference>
<dbReference type="UniPathway" id="UPA00164"/>
<gene>
    <name evidence="9" type="primary">glgC</name>
    <name evidence="11" type="ORF">ENR15_12755</name>
</gene>
<dbReference type="NCBIfam" id="NF002772">
    <property type="entry name" value="PRK02862.1"/>
    <property type="match status" value="1"/>
</dbReference>
<evidence type="ECO:0000256" key="4">
    <source>
        <dbReference type="ARBA" id="ARBA00022695"/>
    </source>
</evidence>
<keyword evidence="5 9" id="KW-0547">Nucleotide-binding</keyword>
<feature type="binding site" evidence="9">
    <location>
        <position position="162"/>
    </location>
    <ligand>
        <name>alpha-D-glucose 1-phosphate</name>
        <dbReference type="ChEBI" id="CHEBI:58601"/>
    </ligand>
</feature>
<comment type="subunit">
    <text evidence="9">Homotetramer.</text>
</comment>